<protein>
    <submittedName>
        <fullName evidence="1">Uncharacterized protein</fullName>
    </submittedName>
</protein>
<reference evidence="1 2" key="1">
    <citation type="submission" date="2012-10" db="EMBL/GenBank/DDBJ databases">
        <authorList>
            <person name="Harkins D.M."/>
            <person name="Durkin A.S."/>
            <person name="Brinkac L.M."/>
            <person name="Haft D.H."/>
            <person name="Selengut J.D."/>
            <person name="Sanka R."/>
            <person name="DePew J."/>
            <person name="Purushe J."/>
            <person name="Chanthongthip A."/>
            <person name="Lattana O."/>
            <person name="Phetsouvanh R."/>
            <person name="Newton P.N."/>
            <person name="Vinetz J.M."/>
            <person name="Sutton G.G."/>
            <person name="Nierman W.C."/>
            <person name="Fouts D.E."/>
        </authorList>
    </citation>
    <scope>NUCLEOTIDE SEQUENCE [LARGE SCALE GENOMIC DNA]</scope>
    <source>
        <strain evidence="1 2">UI 12758</strain>
    </source>
</reference>
<gene>
    <name evidence="1" type="ORF">LEP1GSC105_4791</name>
</gene>
<proteinExistence type="predicted"/>
<sequence length="54" mass="6316">MICGSSHILKMIYKAQIPTFFKKMNHGFFHKLKLNYIGRNNSQINSHSTFKSNN</sequence>
<evidence type="ECO:0000313" key="1">
    <source>
        <dbReference type="EMBL" id="EKR53461.1"/>
    </source>
</evidence>
<dbReference type="Proteomes" id="UP000001340">
    <property type="component" value="Unassembled WGS sequence"/>
</dbReference>
<dbReference type="EMBL" id="AHNR02000065">
    <property type="protein sequence ID" value="EKR53461.1"/>
    <property type="molecule type" value="Genomic_DNA"/>
</dbReference>
<dbReference type="AlphaFoldDB" id="A0A0E2DCV5"/>
<accession>A0A0E2DCV5</accession>
<name>A0A0E2DCV5_LEPIR</name>
<comment type="caution">
    <text evidence="1">The sequence shown here is derived from an EMBL/GenBank/DDBJ whole genome shotgun (WGS) entry which is preliminary data.</text>
</comment>
<organism evidence="1 2">
    <name type="scientific">Leptospira interrogans str. UI 12758</name>
    <dbReference type="NCBI Taxonomy" id="1049938"/>
    <lineage>
        <taxon>Bacteria</taxon>
        <taxon>Pseudomonadati</taxon>
        <taxon>Spirochaetota</taxon>
        <taxon>Spirochaetia</taxon>
        <taxon>Leptospirales</taxon>
        <taxon>Leptospiraceae</taxon>
        <taxon>Leptospira</taxon>
    </lineage>
</organism>
<evidence type="ECO:0000313" key="2">
    <source>
        <dbReference type="Proteomes" id="UP000001340"/>
    </source>
</evidence>